<proteinExistence type="predicted"/>
<dbReference type="EMBL" id="JNBS01000943">
    <property type="protein sequence ID" value="OQS03279.1"/>
    <property type="molecule type" value="Genomic_DNA"/>
</dbReference>
<dbReference type="GO" id="GO:0043161">
    <property type="term" value="P:proteasome-mediated ubiquitin-dependent protein catabolic process"/>
    <property type="evidence" value="ECO:0007669"/>
    <property type="project" value="TreeGrafter"/>
</dbReference>
<accession>A0A1V9ZZ88</accession>
<dbReference type="PROSITE" id="PS50082">
    <property type="entry name" value="WD_REPEATS_2"/>
    <property type="match status" value="3"/>
</dbReference>
<dbReference type="OrthoDB" id="10265988at2759"/>
<feature type="domain" description="PFU" evidence="6">
    <location>
        <begin position="379"/>
        <end position="473"/>
    </location>
</feature>
<dbReference type="AlphaFoldDB" id="A0A1V9ZZ88"/>
<evidence type="ECO:0000256" key="3">
    <source>
        <dbReference type="ARBA" id="ARBA00022574"/>
    </source>
</evidence>
<evidence type="ECO:0000259" key="6">
    <source>
        <dbReference type="PROSITE" id="PS51394"/>
    </source>
</evidence>
<dbReference type="CDD" id="cd00200">
    <property type="entry name" value="WD40"/>
    <property type="match status" value="1"/>
</dbReference>
<dbReference type="GO" id="GO:0005737">
    <property type="term" value="C:cytoplasm"/>
    <property type="evidence" value="ECO:0007669"/>
    <property type="project" value="UniProtKB-SubCell"/>
</dbReference>
<dbReference type="SUPFAM" id="SSF50978">
    <property type="entry name" value="WD40 repeat-like"/>
    <property type="match status" value="1"/>
</dbReference>
<evidence type="ECO:0000256" key="4">
    <source>
        <dbReference type="ARBA" id="ARBA00022737"/>
    </source>
</evidence>
<reference evidence="8 9" key="1">
    <citation type="journal article" date="2014" name="Genome Biol. Evol.">
        <title>The secreted proteins of Achlya hypogyna and Thraustotheca clavata identify the ancestral oomycete secretome and reveal gene acquisitions by horizontal gene transfer.</title>
        <authorList>
            <person name="Misner I."/>
            <person name="Blouin N."/>
            <person name="Leonard G."/>
            <person name="Richards T.A."/>
            <person name="Lane C.E."/>
        </authorList>
    </citation>
    <scope>NUCLEOTIDE SEQUENCE [LARGE SCALE GENOMIC DNA]</scope>
    <source>
        <strain evidence="8 9">ATCC 34112</strain>
    </source>
</reference>
<dbReference type="PROSITE" id="PS50294">
    <property type="entry name" value="WD_REPEATS_REGION"/>
    <property type="match status" value="2"/>
</dbReference>
<dbReference type="Proteomes" id="UP000243217">
    <property type="component" value="Unassembled WGS sequence"/>
</dbReference>
<dbReference type="Gene3D" id="2.130.10.10">
    <property type="entry name" value="YVTN repeat-like/Quinoprotein amine dehydrogenase"/>
    <property type="match status" value="2"/>
</dbReference>
<dbReference type="Gene3D" id="3.10.20.870">
    <property type="entry name" value="PFU (PLAA family ubiquitin binding), C-terminal domain"/>
    <property type="match status" value="1"/>
</dbReference>
<dbReference type="InterPro" id="IPR038122">
    <property type="entry name" value="PFU_sf"/>
</dbReference>
<feature type="domain" description="PUL" evidence="7">
    <location>
        <begin position="488"/>
        <end position="752"/>
    </location>
</feature>
<dbReference type="InterPro" id="IPR015943">
    <property type="entry name" value="WD40/YVTN_repeat-like_dom_sf"/>
</dbReference>
<dbReference type="Gene3D" id="1.25.10.10">
    <property type="entry name" value="Leucine-rich Repeat Variant"/>
    <property type="match status" value="1"/>
</dbReference>
<evidence type="ECO:0000313" key="9">
    <source>
        <dbReference type="Proteomes" id="UP000243217"/>
    </source>
</evidence>
<dbReference type="GO" id="GO:0043130">
    <property type="term" value="F:ubiquitin binding"/>
    <property type="evidence" value="ECO:0007669"/>
    <property type="project" value="TreeGrafter"/>
</dbReference>
<feature type="repeat" description="WD" evidence="5">
    <location>
        <begin position="239"/>
        <end position="273"/>
    </location>
</feature>
<name>A0A1V9ZZ88_9STRA</name>
<dbReference type="SMART" id="SM00320">
    <property type="entry name" value="WD40"/>
    <property type="match status" value="7"/>
</dbReference>
<dbReference type="InterPro" id="IPR013535">
    <property type="entry name" value="PUL_dom"/>
</dbReference>
<dbReference type="PANTHER" id="PTHR19849:SF0">
    <property type="entry name" value="PHOSPHOLIPASE A-2-ACTIVATING PROTEIN"/>
    <property type="match status" value="1"/>
</dbReference>
<keyword evidence="9" id="KW-1185">Reference proteome</keyword>
<dbReference type="InterPro" id="IPR001680">
    <property type="entry name" value="WD40_rpt"/>
</dbReference>
<dbReference type="Pfam" id="PF08324">
    <property type="entry name" value="PUL"/>
    <property type="match status" value="1"/>
</dbReference>
<sequence>MTSEYNVQRALHGHGGAIRAICQVDDFLITGSMDAAIYVWNSSSAIVQSIFDHNHWVTALIPLSSVHAKRLGASGFVSGSMDTRLRVYLKTSNEFTCAMVLEGHSSGVISLAWLADSVLLSGSWDGTCRGWDLQTGICNFVLPNHENGVCVLGLSNDTVITGSTGRQEGNQVVDAVIRVWQPSNGVYAVKSTLNEHQGPIRQLVQVPEIGFASCSNDGSIKLWTTHGDVVMSCSHPFNHEGKPGFVLGLTYLPNTQQLVSASEDCSVRIWSLDGSCLQTISHPQGLWCAAALGNGVDFATGGDDKVARVFSTQATMETSAAEIISFQEEVAAAATARQRGPSSVDIAKLPDYNHRGAKVGPSDGFIQMFRKGNSAWACQWSGPSQTWLDIGEVTGTGSGGIVDGKSFDIVIPVEIETPNGLQKLEIGYNQGQNPFQVAQAFIDKHFLQQHYLKQIADFITQQSGSYHAPVLGETSTTSSSAPLPFLSTYFPVKTYASFDSTKVAKLHSTVVQFNSAVPPNAALSNAELETLTSLITTLTQTSFYHSSQVSSTEVNVVLKMVELWPAANVFPALDLCRLLGLHPIGAQVLSAKASWLLERCVAFGSSISADVPNPTRMLAWRVLVNYCVHSCLRATLVASPSVDSGLLQAANGAKGNKTLAVSIATLILNLSTAIFNNEQQTTDALIQVIHSMLPQPLDEDTFSRLILSIGTLGLASSQLWSKLPTLNAIKERASAVNSSATIFAIIDDIAKASKQ</sequence>
<dbReference type="GO" id="GO:0005634">
    <property type="term" value="C:nucleus"/>
    <property type="evidence" value="ECO:0007669"/>
    <property type="project" value="TreeGrafter"/>
</dbReference>
<protein>
    <submittedName>
        <fullName evidence="8">Phospholipase A-2-activating protein</fullName>
    </submittedName>
</protein>
<evidence type="ECO:0000256" key="2">
    <source>
        <dbReference type="ARBA" id="ARBA00022490"/>
    </source>
</evidence>
<keyword evidence="4" id="KW-0677">Repeat</keyword>
<feature type="repeat" description="WD" evidence="5">
    <location>
        <begin position="11"/>
        <end position="41"/>
    </location>
</feature>
<feature type="repeat" description="WD" evidence="5">
    <location>
        <begin position="101"/>
        <end position="136"/>
    </location>
</feature>
<comment type="subcellular location">
    <subcellularLocation>
        <location evidence="1">Cytoplasm</location>
    </subcellularLocation>
</comment>
<organism evidence="8 9">
    <name type="scientific">Thraustotheca clavata</name>
    <dbReference type="NCBI Taxonomy" id="74557"/>
    <lineage>
        <taxon>Eukaryota</taxon>
        <taxon>Sar</taxon>
        <taxon>Stramenopiles</taxon>
        <taxon>Oomycota</taxon>
        <taxon>Saprolegniomycetes</taxon>
        <taxon>Saprolegniales</taxon>
        <taxon>Achlyaceae</taxon>
        <taxon>Thraustotheca</taxon>
    </lineage>
</organism>
<dbReference type="PROSITE" id="PS51394">
    <property type="entry name" value="PFU"/>
    <property type="match status" value="1"/>
</dbReference>
<evidence type="ECO:0000256" key="1">
    <source>
        <dbReference type="ARBA" id="ARBA00004496"/>
    </source>
</evidence>
<dbReference type="PROSITE" id="PS00678">
    <property type="entry name" value="WD_REPEATS_1"/>
    <property type="match status" value="1"/>
</dbReference>
<keyword evidence="3 5" id="KW-0853">WD repeat</keyword>
<dbReference type="InterPro" id="IPR019775">
    <property type="entry name" value="WD40_repeat_CS"/>
</dbReference>
<dbReference type="InterPro" id="IPR036322">
    <property type="entry name" value="WD40_repeat_dom_sf"/>
</dbReference>
<dbReference type="STRING" id="74557.A0A1V9ZZ88"/>
<dbReference type="PROSITE" id="PS51396">
    <property type="entry name" value="PUL"/>
    <property type="match status" value="1"/>
</dbReference>
<evidence type="ECO:0000259" key="7">
    <source>
        <dbReference type="PROSITE" id="PS51396"/>
    </source>
</evidence>
<dbReference type="InterPro" id="IPR011989">
    <property type="entry name" value="ARM-like"/>
</dbReference>
<evidence type="ECO:0000256" key="5">
    <source>
        <dbReference type="PROSITE-ProRule" id="PRU00221"/>
    </source>
</evidence>
<dbReference type="PANTHER" id="PTHR19849">
    <property type="entry name" value="PHOSPHOLIPASE A-2-ACTIVATING PROTEIN"/>
    <property type="match status" value="1"/>
</dbReference>
<dbReference type="Pfam" id="PF09070">
    <property type="entry name" value="PFU"/>
    <property type="match status" value="1"/>
</dbReference>
<gene>
    <name evidence="8" type="ORF">THRCLA_04424</name>
</gene>
<dbReference type="PRINTS" id="PR00320">
    <property type="entry name" value="GPROTEINBRPT"/>
</dbReference>
<dbReference type="InterPro" id="IPR015155">
    <property type="entry name" value="PFU"/>
</dbReference>
<evidence type="ECO:0000313" key="8">
    <source>
        <dbReference type="EMBL" id="OQS03279.1"/>
    </source>
</evidence>
<dbReference type="GO" id="GO:0010992">
    <property type="term" value="P:ubiquitin recycling"/>
    <property type="evidence" value="ECO:0007669"/>
    <property type="project" value="TreeGrafter"/>
</dbReference>
<dbReference type="InterPro" id="IPR020472">
    <property type="entry name" value="WD40_PAC1"/>
</dbReference>
<dbReference type="Pfam" id="PF00400">
    <property type="entry name" value="WD40"/>
    <property type="match status" value="4"/>
</dbReference>
<keyword evidence="2" id="KW-0963">Cytoplasm</keyword>
<comment type="caution">
    <text evidence="8">The sequence shown here is derived from an EMBL/GenBank/DDBJ whole genome shotgun (WGS) entry which is preliminary data.</text>
</comment>